<feature type="compositionally biased region" description="Polar residues" evidence="1">
    <location>
        <begin position="8"/>
        <end position="23"/>
    </location>
</feature>
<sequence length="737" mass="81629">MSAFDGNKSGTEGNSRTVNNTADGNAKVDTQIGIVHGDANFYTVDDDADPSEKFEKGVNFLDGSMPRRAEEVIEEAFTEGFRSSRVCYYWIMALFSDRSLDLLTEDVLDRLALATEQAEQYAEDEWTLAIGVTTGLVRRIAELEGCTDVAYHAVDDSIQQFDSLTLARKKEARRHLERILSGVMQDRLEAMDRERVDAARMENGRRRRAKLFFHPVPTPPVRSEAPSDLSAVPMLIVAGPLASATIYLLGLTLLSSSIEVVLIVMVGVTLAGAGSVRYVAYNFPRLIESAEASRTRDRYSGRIARDWSHHHGPSRPKAGVFARQVGHIIDWSFFNEAIVRDVDTSKWLRDSKGIRRTLACELTERFCHRAIIPQPRSVEWLANLHASRQLAAWRLDGFPTIDRPAESTSSGDVMKSAIGPTLMIIGAVAPIVVLRAAASSQSAAGMFAVAVTASASVLILRSAAERITVGRRVRKALDRRYEFESESYLGWVEKLKERPTDSEMSAWLGHDKLYIKSAAMRQYGLSNSDLLDHFFILGAADGARSARIAHGPPRYTTYEVWLFLLTSAGVRRVLVELDLVTGDLNNESRMSFRYDSITSAFLDQHGVAPGAGDDQEESDHSDILKAIRSVKGKLVLHQVFVLSLNNDDSLQLVLANFDESLWDKVQEEPSRIAQLTRDASGADSALRILEAVAAEGSAWVEEEKARRRRRTLNYTGRPRTPRLLTTTSTDGGLVPVA</sequence>
<dbReference type="RefSeq" id="WP_340290917.1">
    <property type="nucleotide sequence ID" value="NZ_JBBJUP010000010.1"/>
</dbReference>
<accession>A0ABU8T8T2</accession>
<evidence type="ECO:0000256" key="2">
    <source>
        <dbReference type="SAM" id="Phobius"/>
    </source>
</evidence>
<comment type="caution">
    <text evidence="3">The sequence shown here is derived from an EMBL/GenBank/DDBJ whole genome shotgun (WGS) entry which is preliminary data.</text>
</comment>
<feature type="transmembrane region" description="Helical" evidence="2">
    <location>
        <begin position="260"/>
        <end position="280"/>
    </location>
</feature>
<keyword evidence="2" id="KW-1133">Transmembrane helix</keyword>
<feature type="region of interest" description="Disordered" evidence="1">
    <location>
        <begin position="716"/>
        <end position="737"/>
    </location>
</feature>
<dbReference type="EMBL" id="JBBJUP010000010">
    <property type="protein sequence ID" value="MEJ8280127.1"/>
    <property type="molecule type" value="Genomic_DNA"/>
</dbReference>
<keyword evidence="4" id="KW-1185">Reference proteome</keyword>
<reference evidence="3 4" key="1">
    <citation type="submission" date="2024-03" db="EMBL/GenBank/DDBJ databases">
        <title>Draft genome sequence of Pseudonocardia sp. DW16-2.</title>
        <authorList>
            <person name="Duangmal K."/>
        </authorList>
    </citation>
    <scope>NUCLEOTIDE SEQUENCE [LARGE SCALE GENOMIC DNA]</scope>
    <source>
        <strain evidence="3 4">DW16-2</strain>
    </source>
</reference>
<evidence type="ECO:0000313" key="4">
    <source>
        <dbReference type="Proteomes" id="UP001364211"/>
    </source>
</evidence>
<organism evidence="3 4">
    <name type="scientific">Pseudonocardia spirodelae</name>
    <dbReference type="NCBI Taxonomy" id="3133431"/>
    <lineage>
        <taxon>Bacteria</taxon>
        <taxon>Bacillati</taxon>
        <taxon>Actinomycetota</taxon>
        <taxon>Actinomycetes</taxon>
        <taxon>Pseudonocardiales</taxon>
        <taxon>Pseudonocardiaceae</taxon>
        <taxon>Pseudonocardia</taxon>
    </lineage>
</organism>
<proteinExistence type="predicted"/>
<evidence type="ECO:0000313" key="3">
    <source>
        <dbReference type="EMBL" id="MEJ8280127.1"/>
    </source>
</evidence>
<protein>
    <submittedName>
        <fullName evidence="3">Uncharacterized protein</fullName>
    </submittedName>
</protein>
<evidence type="ECO:0000256" key="1">
    <source>
        <dbReference type="SAM" id="MobiDB-lite"/>
    </source>
</evidence>
<feature type="compositionally biased region" description="Low complexity" evidence="1">
    <location>
        <begin position="716"/>
        <end position="729"/>
    </location>
</feature>
<name>A0ABU8T8T2_9PSEU</name>
<dbReference type="Proteomes" id="UP001364211">
    <property type="component" value="Unassembled WGS sequence"/>
</dbReference>
<keyword evidence="2" id="KW-0812">Transmembrane</keyword>
<feature type="region of interest" description="Disordered" evidence="1">
    <location>
        <begin position="1"/>
        <end position="23"/>
    </location>
</feature>
<feature type="transmembrane region" description="Helical" evidence="2">
    <location>
        <begin position="232"/>
        <end position="254"/>
    </location>
</feature>
<gene>
    <name evidence="3" type="ORF">WJX68_14365</name>
</gene>
<keyword evidence="2" id="KW-0472">Membrane</keyword>